<dbReference type="GO" id="GO:0016491">
    <property type="term" value="F:oxidoreductase activity"/>
    <property type="evidence" value="ECO:0007669"/>
    <property type="project" value="UniProtKB-KW"/>
</dbReference>
<dbReference type="NCBIfam" id="NF005559">
    <property type="entry name" value="PRK07231.1"/>
    <property type="match status" value="1"/>
</dbReference>
<organism evidence="4 5">
    <name type="scientific">Aeromicrobium endophyticum</name>
    <dbReference type="NCBI Taxonomy" id="2292704"/>
    <lineage>
        <taxon>Bacteria</taxon>
        <taxon>Bacillati</taxon>
        <taxon>Actinomycetota</taxon>
        <taxon>Actinomycetes</taxon>
        <taxon>Propionibacteriales</taxon>
        <taxon>Nocardioidaceae</taxon>
        <taxon>Aeromicrobium</taxon>
    </lineage>
</organism>
<dbReference type="InterPro" id="IPR002347">
    <property type="entry name" value="SDR_fam"/>
</dbReference>
<dbReference type="AlphaFoldDB" id="A0A371P9N6"/>
<gene>
    <name evidence="4" type="ORF">DX116_03445</name>
</gene>
<protein>
    <submittedName>
        <fullName evidence="4">SDR family NAD(P)-dependent oxidoreductase</fullName>
    </submittedName>
</protein>
<keyword evidence="5" id="KW-1185">Reference proteome</keyword>
<dbReference type="InterPro" id="IPR057326">
    <property type="entry name" value="KR_dom"/>
</dbReference>
<dbReference type="EMBL" id="QUBR01000001">
    <property type="protein sequence ID" value="REK72673.1"/>
    <property type="molecule type" value="Genomic_DNA"/>
</dbReference>
<dbReference type="FunFam" id="3.40.50.720:FF:000084">
    <property type="entry name" value="Short-chain dehydrogenase reductase"/>
    <property type="match status" value="1"/>
</dbReference>
<evidence type="ECO:0000256" key="2">
    <source>
        <dbReference type="ARBA" id="ARBA00023002"/>
    </source>
</evidence>
<name>A0A371P9N6_9ACTN</name>
<reference evidence="4 5" key="1">
    <citation type="submission" date="2018-08" db="EMBL/GenBank/DDBJ databases">
        <title>Aeromicrobium sp. M2KJ-4, whole genome shotgun sequence.</title>
        <authorList>
            <person name="Tuo L."/>
        </authorList>
    </citation>
    <scope>NUCLEOTIDE SEQUENCE [LARGE SCALE GENOMIC DNA]</scope>
    <source>
        <strain evidence="4 5">M2KJ-4</strain>
    </source>
</reference>
<dbReference type="CDD" id="cd05233">
    <property type="entry name" value="SDR_c"/>
    <property type="match status" value="1"/>
</dbReference>
<proteinExistence type="inferred from homology"/>
<dbReference type="Pfam" id="PF13561">
    <property type="entry name" value="adh_short_C2"/>
    <property type="match status" value="1"/>
</dbReference>
<dbReference type="PANTHER" id="PTHR43943">
    <property type="entry name" value="DEHYDROGENASE/REDUCTASE (SDR FAMILY) MEMBER 4"/>
    <property type="match status" value="1"/>
</dbReference>
<dbReference type="Gene3D" id="3.40.50.720">
    <property type="entry name" value="NAD(P)-binding Rossmann-like Domain"/>
    <property type="match status" value="1"/>
</dbReference>
<comment type="similarity">
    <text evidence="1">Belongs to the short-chain dehydrogenases/reductases (SDR) family.</text>
</comment>
<evidence type="ECO:0000313" key="4">
    <source>
        <dbReference type="EMBL" id="REK72673.1"/>
    </source>
</evidence>
<dbReference type="PROSITE" id="PS00061">
    <property type="entry name" value="ADH_SHORT"/>
    <property type="match status" value="1"/>
</dbReference>
<keyword evidence="2" id="KW-0560">Oxidoreductase</keyword>
<sequence>MTRELDGKVALVTGATRGLGLAIARGLAEAGASVVVSSRKAEACETVAAEIAGEFGVPTLALPLHVGQWDAIEPAVSHVVEQLGQLDIVVNNAGIAPLAPSLLEVGESLFDKTMDVDLKGPFRLMAVAGAHMRDRGTGSIVNISSIGAHRPSPAEAMYAAAKNGLNALTQAFAQEYAPHVRVNCIMPGAFATAMAADWDDDFIGLVTRGLPAQRLGRPDEIVGMVVHLAGDRAGYTTGSIIAVDGGRTAVY</sequence>
<dbReference type="RefSeq" id="WP_119702785.1">
    <property type="nucleotide sequence ID" value="NZ_JBHSOI010000001.1"/>
</dbReference>
<dbReference type="PRINTS" id="PR00081">
    <property type="entry name" value="GDHRDH"/>
</dbReference>
<dbReference type="SUPFAM" id="SSF51735">
    <property type="entry name" value="NAD(P)-binding Rossmann-fold domains"/>
    <property type="match status" value="1"/>
</dbReference>
<dbReference type="PRINTS" id="PR00080">
    <property type="entry name" value="SDRFAMILY"/>
</dbReference>
<dbReference type="PANTHER" id="PTHR43943:SF2">
    <property type="entry name" value="DEHYDROGENASE_REDUCTASE 4"/>
    <property type="match status" value="1"/>
</dbReference>
<dbReference type="Proteomes" id="UP000265581">
    <property type="component" value="Unassembled WGS sequence"/>
</dbReference>
<dbReference type="SMART" id="SM00822">
    <property type="entry name" value="PKS_KR"/>
    <property type="match status" value="1"/>
</dbReference>
<feature type="domain" description="Ketoreductase" evidence="3">
    <location>
        <begin position="8"/>
        <end position="201"/>
    </location>
</feature>
<dbReference type="OrthoDB" id="286404at2"/>
<evidence type="ECO:0000256" key="1">
    <source>
        <dbReference type="ARBA" id="ARBA00006484"/>
    </source>
</evidence>
<comment type="caution">
    <text evidence="4">The sequence shown here is derived from an EMBL/GenBank/DDBJ whole genome shotgun (WGS) entry which is preliminary data.</text>
</comment>
<accession>A0A371P9N6</accession>
<evidence type="ECO:0000313" key="5">
    <source>
        <dbReference type="Proteomes" id="UP000265581"/>
    </source>
</evidence>
<dbReference type="InterPro" id="IPR020904">
    <property type="entry name" value="Sc_DH/Rdtase_CS"/>
</dbReference>
<dbReference type="InterPro" id="IPR036291">
    <property type="entry name" value="NAD(P)-bd_dom_sf"/>
</dbReference>
<evidence type="ECO:0000259" key="3">
    <source>
        <dbReference type="SMART" id="SM00822"/>
    </source>
</evidence>